<evidence type="ECO:0000256" key="1">
    <source>
        <dbReference type="SAM" id="MobiDB-lite"/>
    </source>
</evidence>
<dbReference type="OrthoDB" id="691673at2759"/>
<protein>
    <submittedName>
        <fullName evidence="2">Uncharacterized protein</fullName>
    </submittedName>
</protein>
<keyword evidence="3" id="KW-1185">Reference proteome</keyword>
<reference evidence="2 3" key="1">
    <citation type="submission" date="2020-10" db="EMBL/GenBank/DDBJ databases">
        <title>The Coptis chinensis genome and diversification of protoberbering-type alkaloids.</title>
        <authorList>
            <person name="Wang B."/>
            <person name="Shu S."/>
            <person name="Song C."/>
            <person name="Liu Y."/>
        </authorList>
    </citation>
    <scope>NUCLEOTIDE SEQUENCE [LARGE SCALE GENOMIC DNA]</scope>
    <source>
        <strain evidence="2">HL-2020</strain>
        <tissue evidence="2">Leaf</tissue>
    </source>
</reference>
<dbReference type="AlphaFoldDB" id="A0A835LZE5"/>
<evidence type="ECO:0000313" key="3">
    <source>
        <dbReference type="Proteomes" id="UP000631114"/>
    </source>
</evidence>
<evidence type="ECO:0000313" key="2">
    <source>
        <dbReference type="EMBL" id="KAF9605066.1"/>
    </source>
</evidence>
<sequence length="121" mass="13805">MFNGVPEQFHQFIASRSALPLPLPLTLPPTFSVHELQPSNQVFQSHLLHPLHRQHSTHEDEEKEEDRAVAGSLDIEGMMRSASEPMEPWLKEEVLALLTIRSSLGIEFSDFIWGHVSRQVQ</sequence>
<gene>
    <name evidence="2" type="ORF">IFM89_013736</name>
</gene>
<name>A0A835LZE5_9MAGN</name>
<proteinExistence type="predicted"/>
<dbReference type="EMBL" id="JADFTS010000005">
    <property type="protein sequence ID" value="KAF9605066.1"/>
    <property type="molecule type" value="Genomic_DNA"/>
</dbReference>
<comment type="caution">
    <text evidence="2">The sequence shown here is derived from an EMBL/GenBank/DDBJ whole genome shotgun (WGS) entry which is preliminary data.</text>
</comment>
<feature type="region of interest" description="Disordered" evidence="1">
    <location>
        <begin position="53"/>
        <end position="74"/>
    </location>
</feature>
<organism evidence="2 3">
    <name type="scientific">Coptis chinensis</name>
    <dbReference type="NCBI Taxonomy" id="261450"/>
    <lineage>
        <taxon>Eukaryota</taxon>
        <taxon>Viridiplantae</taxon>
        <taxon>Streptophyta</taxon>
        <taxon>Embryophyta</taxon>
        <taxon>Tracheophyta</taxon>
        <taxon>Spermatophyta</taxon>
        <taxon>Magnoliopsida</taxon>
        <taxon>Ranunculales</taxon>
        <taxon>Ranunculaceae</taxon>
        <taxon>Coptidoideae</taxon>
        <taxon>Coptis</taxon>
    </lineage>
</organism>
<feature type="compositionally biased region" description="Basic and acidic residues" evidence="1">
    <location>
        <begin position="56"/>
        <end position="68"/>
    </location>
</feature>
<dbReference type="Proteomes" id="UP000631114">
    <property type="component" value="Unassembled WGS sequence"/>
</dbReference>
<accession>A0A835LZE5</accession>